<dbReference type="Gene3D" id="3.40.50.720">
    <property type="entry name" value="NAD(P)-binding Rossmann-like Domain"/>
    <property type="match status" value="2"/>
</dbReference>
<proteinExistence type="predicted"/>
<dbReference type="InterPro" id="IPR036291">
    <property type="entry name" value="NAD(P)-bd_dom_sf"/>
</dbReference>
<feature type="domain" description="RCK N-terminal" evidence="7">
    <location>
        <begin position="1"/>
        <end position="121"/>
    </location>
</feature>
<evidence type="ECO:0000313" key="9">
    <source>
        <dbReference type="EMBL" id="KGN88125.1"/>
    </source>
</evidence>
<organism evidence="9 10">
    <name type="scientific">Porphyromonas gulae</name>
    <dbReference type="NCBI Taxonomy" id="111105"/>
    <lineage>
        <taxon>Bacteria</taxon>
        <taxon>Pseudomonadati</taxon>
        <taxon>Bacteroidota</taxon>
        <taxon>Bacteroidia</taxon>
        <taxon>Bacteroidales</taxon>
        <taxon>Porphyromonadaceae</taxon>
        <taxon>Porphyromonas</taxon>
    </lineage>
</organism>
<dbReference type="AlphaFoldDB" id="A0A0A2FDL7"/>
<dbReference type="EMBL" id="JRAI01000004">
    <property type="protein sequence ID" value="KGN88125.1"/>
    <property type="molecule type" value="Genomic_DNA"/>
</dbReference>
<keyword evidence="3" id="KW-0633">Potassium transport</keyword>
<comment type="caution">
    <text evidence="9">The sequence shown here is derived from an EMBL/GenBank/DDBJ whole genome shotgun (WGS) entry which is preliminary data.</text>
</comment>
<dbReference type="STRING" id="111105.HR09_00150"/>
<reference evidence="9 10" key="1">
    <citation type="submission" date="2014-08" db="EMBL/GenBank/DDBJ databases">
        <title>Porphyromonas gulae strain:COT-052_OH1451 Genome sequencing.</title>
        <authorList>
            <person name="Wallis C."/>
            <person name="Deusch O."/>
            <person name="O'Flynn C."/>
            <person name="Davis I."/>
            <person name="Jospin G."/>
            <person name="Darling A.E."/>
            <person name="Coil D.A."/>
            <person name="Alexiev A."/>
            <person name="Horsfall A."/>
            <person name="Kirkwood N."/>
            <person name="Harris S."/>
            <person name="Eisen J.A."/>
        </authorList>
    </citation>
    <scope>NUCLEOTIDE SEQUENCE [LARGE SCALE GENOMIC DNA]</scope>
    <source>
        <strain evidence="10">COT-052 OH1451</strain>
    </source>
</reference>
<dbReference type="Pfam" id="PF02080">
    <property type="entry name" value="TrkA_C"/>
    <property type="match status" value="2"/>
</dbReference>
<dbReference type="GO" id="GO:0005886">
    <property type="term" value="C:plasma membrane"/>
    <property type="evidence" value="ECO:0007669"/>
    <property type="project" value="InterPro"/>
</dbReference>
<dbReference type="SUPFAM" id="SSF116726">
    <property type="entry name" value="TrkA C-terminal domain-like"/>
    <property type="match status" value="2"/>
</dbReference>
<protein>
    <recommendedName>
        <fullName evidence="1">Trk system potassium uptake protein TrkA</fullName>
    </recommendedName>
</protein>
<evidence type="ECO:0000259" key="8">
    <source>
        <dbReference type="PROSITE" id="PS51202"/>
    </source>
</evidence>
<dbReference type="InterPro" id="IPR003148">
    <property type="entry name" value="RCK_N"/>
</dbReference>
<dbReference type="InterPro" id="IPR006036">
    <property type="entry name" value="K_uptake_TrkA"/>
</dbReference>
<dbReference type="Pfam" id="PF02254">
    <property type="entry name" value="TrkA_N"/>
    <property type="match status" value="2"/>
</dbReference>
<accession>A0A0A2FDL7</accession>
<dbReference type="RefSeq" id="WP_039419857.1">
    <property type="nucleotide sequence ID" value="NZ_JRAI01000004.1"/>
</dbReference>
<feature type="domain" description="RCK N-terminal" evidence="7">
    <location>
        <begin position="229"/>
        <end position="346"/>
    </location>
</feature>
<dbReference type="NCBIfam" id="NF007038">
    <property type="entry name" value="PRK09496.2-6"/>
    <property type="match status" value="1"/>
</dbReference>
<keyword evidence="5" id="KW-0520">NAD</keyword>
<evidence type="ECO:0000256" key="4">
    <source>
        <dbReference type="ARBA" id="ARBA00022958"/>
    </source>
</evidence>
<sequence length="446" mass="49161">MNIVIAGAGEVGTHLAKMLSQEDQNIILIDPNPKRLEVAAMRTELLPLVGNPLSPSDLIQANVKYTDLFISVMPEEADNILACALASRLGASKTLARINNNEFLKPDMVQYFRDMGVHTMVYPELLAAREIVSTIKNPWARQYVELFDGALVLVGVKVREGAYIVGKYLRELTRKEGKIFHIVAIKRDLDTIIPKGNTQILHGDIVFFATAQNQLDEIRKLAGKDNPPVHKVVIMGGSRIAIRSIEMIPRNIQVVIIEKDKEKSMRISAIAPTNVQVYNGDGRDSDILLEAGLDQADVFIALTENSETNVLACLGAKRFGVFKTIAKEENIDYISLADRLDIGTLINKKLLAAGSIFRIFLGEDTSTVKCLTLANADVAELVAHRGAPVTKRPVKDLNIPEGITFGGMVRNGVPQMIHGDTMIEPYDHVVVFCLNTPLNILRDFFG</sequence>
<evidence type="ECO:0000256" key="1">
    <source>
        <dbReference type="ARBA" id="ARBA00017378"/>
    </source>
</evidence>
<dbReference type="PANTHER" id="PTHR43833">
    <property type="entry name" value="POTASSIUM CHANNEL PROTEIN 2-RELATED-RELATED"/>
    <property type="match status" value="1"/>
</dbReference>
<dbReference type="SUPFAM" id="SSF51735">
    <property type="entry name" value="NAD(P)-binding Rossmann-fold domains"/>
    <property type="match status" value="2"/>
</dbReference>
<dbReference type="PRINTS" id="PR00335">
    <property type="entry name" value="KUPTAKETRKA"/>
</dbReference>
<keyword evidence="4" id="KW-0630">Potassium</keyword>
<keyword evidence="2" id="KW-0813">Transport</keyword>
<evidence type="ECO:0000256" key="6">
    <source>
        <dbReference type="ARBA" id="ARBA00023065"/>
    </source>
</evidence>
<feature type="domain" description="RCK C-terminal" evidence="8">
    <location>
        <begin position="141"/>
        <end position="224"/>
    </location>
</feature>
<evidence type="ECO:0000259" key="7">
    <source>
        <dbReference type="PROSITE" id="PS51201"/>
    </source>
</evidence>
<dbReference type="Gene3D" id="3.30.70.1450">
    <property type="entry name" value="Regulator of K+ conductance, C-terminal domain"/>
    <property type="match status" value="2"/>
</dbReference>
<dbReference type="Proteomes" id="UP000030130">
    <property type="component" value="Unassembled WGS sequence"/>
</dbReference>
<gene>
    <name evidence="9" type="ORF">HR08_00780</name>
</gene>
<dbReference type="GO" id="GO:0015079">
    <property type="term" value="F:potassium ion transmembrane transporter activity"/>
    <property type="evidence" value="ECO:0007669"/>
    <property type="project" value="InterPro"/>
</dbReference>
<dbReference type="InterPro" id="IPR006037">
    <property type="entry name" value="RCK_C"/>
</dbReference>
<dbReference type="eggNOG" id="COG0569">
    <property type="taxonomic scope" value="Bacteria"/>
</dbReference>
<dbReference type="InterPro" id="IPR036721">
    <property type="entry name" value="RCK_C_sf"/>
</dbReference>
<evidence type="ECO:0000256" key="3">
    <source>
        <dbReference type="ARBA" id="ARBA00022538"/>
    </source>
</evidence>
<feature type="domain" description="RCK C-terminal" evidence="8">
    <location>
        <begin position="366"/>
        <end position="446"/>
    </location>
</feature>
<dbReference type="PANTHER" id="PTHR43833:SF5">
    <property type="entry name" value="TRK SYSTEM POTASSIUM UPTAKE PROTEIN TRKA"/>
    <property type="match status" value="1"/>
</dbReference>
<evidence type="ECO:0000256" key="2">
    <source>
        <dbReference type="ARBA" id="ARBA00022448"/>
    </source>
</evidence>
<dbReference type="InterPro" id="IPR050721">
    <property type="entry name" value="Trk_Ktr_HKT_K-transport"/>
</dbReference>
<dbReference type="PROSITE" id="PS51202">
    <property type="entry name" value="RCK_C"/>
    <property type="match status" value="2"/>
</dbReference>
<dbReference type="NCBIfam" id="NF007039">
    <property type="entry name" value="PRK09496.3-2"/>
    <property type="match status" value="1"/>
</dbReference>
<keyword evidence="6" id="KW-0406">Ion transport</keyword>
<evidence type="ECO:0000256" key="5">
    <source>
        <dbReference type="ARBA" id="ARBA00023027"/>
    </source>
</evidence>
<dbReference type="PROSITE" id="PS51201">
    <property type="entry name" value="RCK_N"/>
    <property type="match status" value="2"/>
</dbReference>
<dbReference type="OrthoDB" id="9775180at2"/>
<name>A0A0A2FDL7_9PORP</name>
<evidence type="ECO:0000313" key="10">
    <source>
        <dbReference type="Proteomes" id="UP000030130"/>
    </source>
</evidence>